<dbReference type="Proteomes" id="UP001500889">
    <property type="component" value="Chromosome E"/>
</dbReference>
<organism evidence="1 2">
    <name type="scientific">Drosophila madeirensis</name>
    <name type="common">Fruit fly</name>
    <dbReference type="NCBI Taxonomy" id="30013"/>
    <lineage>
        <taxon>Eukaryota</taxon>
        <taxon>Metazoa</taxon>
        <taxon>Ecdysozoa</taxon>
        <taxon>Arthropoda</taxon>
        <taxon>Hexapoda</taxon>
        <taxon>Insecta</taxon>
        <taxon>Pterygota</taxon>
        <taxon>Neoptera</taxon>
        <taxon>Endopterygota</taxon>
        <taxon>Diptera</taxon>
        <taxon>Brachycera</taxon>
        <taxon>Muscomorpha</taxon>
        <taxon>Ephydroidea</taxon>
        <taxon>Drosophilidae</taxon>
        <taxon>Drosophila</taxon>
        <taxon>Sophophora</taxon>
    </lineage>
</organism>
<evidence type="ECO:0000313" key="2">
    <source>
        <dbReference type="Proteomes" id="UP001500889"/>
    </source>
</evidence>
<dbReference type="GO" id="GO:0005743">
    <property type="term" value="C:mitochondrial inner membrane"/>
    <property type="evidence" value="ECO:0007669"/>
    <property type="project" value="TreeGrafter"/>
</dbReference>
<accession>A0AAU9GCL1</accession>
<evidence type="ECO:0000313" key="1">
    <source>
        <dbReference type="EMBL" id="BFG05839.1"/>
    </source>
</evidence>
<dbReference type="EMBL" id="AP029267">
    <property type="protein sequence ID" value="BFG05839.1"/>
    <property type="molecule type" value="Genomic_DNA"/>
</dbReference>
<dbReference type="AlphaFoldDB" id="A0AAU9GCL1"/>
<gene>
    <name evidence="1" type="ORF">DMAD_04483</name>
</gene>
<dbReference type="GO" id="GO:0043022">
    <property type="term" value="F:ribosome binding"/>
    <property type="evidence" value="ECO:0007669"/>
    <property type="project" value="TreeGrafter"/>
</dbReference>
<name>A0AAU9GCL1_DROMD</name>
<keyword evidence="2" id="KW-1185">Reference proteome</keyword>
<dbReference type="GO" id="GO:0032979">
    <property type="term" value="P:protein insertion into mitochondrial inner membrane from matrix"/>
    <property type="evidence" value="ECO:0007669"/>
    <property type="project" value="TreeGrafter"/>
</dbReference>
<reference evidence="1 2" key="1">
    <citation type="submission" date="2024-02" db="EMBL/GenBank/DDBJ databases">
        <title>A chromosome-level genome assembly of Drosophila madeirensis, a fruit fly species endemic to Madeira island.</title>
        <authorList>
            <person name="Tomihara K."/>
            <person name="Llopart A."/>
            <person name="Yamamoto D."/>
        </authorList>
    </citation>
    <scope>NUCLEOTIDE SEQUENCE [LARGE SCALE GENOMIC DNA]</scope>
    <source>
        <strain evidence="1 2">RF1</strain>
    </source>
</reference>
<proteinExistence type="predicted"/>
<protein>
    <submittedName>
        <fullName evidence="1">Uncharacterized protein</fullName>
    </submittedName>
</protein>
<sequence length="249" mass="29519">MAKPQTKQLLAHCLNGKYFGMMPNLFKDPNKTIVRDTFVPHLRLSYNPLKYYLSKLQLWKLRWTWDRDFRQDAFLEHTKELAVKLTDIVKLRDNAKTADDFYTSNVTFQMASEATKLPHECCADLMRFRPRDIQKALPVNVEMYNIYGLRYAVVDVAMVGLRDVASSETQSDLESMKRALIHMDSRFEEQLYKPDHPMPQVFVELFLRFRRNYSKPQLMSAEEQIDEHNRWIVTKYKICKFHVFTAPPL</sequence>
<dbReference type="PANTHER" id="PTHR13333:SF5">
    <property type="entry name" value="M-AAA PROTEASE-INTERACTING PROTEIN 1, MITOCHONDRIAL"/>
    <property type="match status" value="1"/>
</dbReference>
<dbReference type="PANTHER" id="PTHR13333">
    <property type="entry name" value="M-AAA PROTEASE-INTERACTING PROTEIN 1, MITOCHONDRIAL"/>
    <property type="match status" value="1"/>
</dbReference>